<organism evidence="3">
    <name type="scientific">Fervidicoccus fontis</name>
    <dbReference type="NCBI Taxonomy" id="683846"/>
    <lineage>
        <taxon>Archaea</taxon>
        <taxon>Thermoproteota</taxon>
        <taxon>Thermoprotei</taxon>
        <taxon>Fervidicoccales</taxon>
        <taxon>Fervidicoccaceae</taxon>
        <taxon>Fervidicoccus</taxon>
    </lineage>
</organism>
<evidence type="ECO:0000256" key="1">
    <source>
        <dbReference type="ARBA" id="ARBA00023125"/>
    </source>
</evidence>
<evidence type="ECO:0000313" key="3">
    <source>
        <dbReference type="EMBL" id="HGZ60470.1"/>
    </source>
</evidence>
<dbReference type="InterPro" id="IPR024064">
    <property type="entry name" value="FdhE-like_sf"/>
</dbReference>
<dbReference type="AlphaFoldDB" id="A0A7J3SLG4"/>
<dbReference type="GO" id="GO:0003677">
    <property type="term" value="F:DNA binding"/>
    <property type="evidence" value="ECO:0007669"/>
    <property type="project" value="UniProtKB-KW"/>
</dbReference>
<name>A0A7J3SLG4_9CREN</name>
<comment type="caution">
    <text evidence="3">The sequence shown here is derived from an EMBL/GenBank/DDBJ whole genome shotgun (WGS) entry which is preliminary data.</text>
</comment>
<dbReference type="EMBL" id="DTLS01000132">
    <property type="protein sequence ID" value="HGZ60470.1"/>
    <property type="molecule type" value="Genomic_DNA"/>
</dbReference>
<dbReference type="Pfam" id="PF07282">
    <property type="entry name" value="Cas12f1-like_TNB"/>
    <property type="match status" value="1"/>
</dbReference>
<reference evidence="3" key="1">
    <citation type="journal article" date="2020" name="mSystems">
        <title>Genome- and Community-Level Interaction Insights into Carbon Utilization and Element Cycling Functions of Hydrothermarchaeota in Hydrothermal Sediment.</title>
        <authorList>
            <person name="Zhou Z."/>
            <person name="Liu Y."/>
            <person name="Xu W."/>
            <person name="Pan J."/>
            <person name="Luo Z.H."/>
            <person name="Li M."/>
        </authorList>
    </citation>
    <scope>NUCLEOTIDE SEQUENCE [LARGE SCALE GENOMIC DNA]</scope>
    <source>
        <strain evidence="3">SpSt-885</strain>
    </source>
</reference>
<dbReference type="SUPFAM" id="SSF144020">
    <property type="entry name" value="FdhE-like"/>
    <property type="match status" value="1"/>
</dbReference>
<gene>
    <name evidence="3" type="ORF">ENW83_04605</name>
</gene>
<accession>A0A7J3SLG4</accession>
<dbReference type="InterPro" id="IPR010095">
    <property type="entry name" value="Cas12f1-like_TNB"/>
</dbReference>
<keyword evidence="1" id="KW-0238">DNA-binding</keyword>
<sequence>MAKPIDFYIAFLERGIACHLRVPAAVINPRGTSSTCPICGSKLVENSYRKLKCIKCGFEADRDTVAILNIEKKAYNKMGGISDLLNALR</sequence>
<proteinExistence type="predicted"/>
<protein>
    <recommendedName>
        <fullName evidence="2">Cas12f1-like TNB domain-containing protein</fullName>
    </recommendedName>
</protein>
<feature type="domain" description="Cas12f1-like TNB" evidence="2">
    <location>
        <begin position="25"/>
        <end position="70"/>
    </location>
</feature>
<evidence type="ECO:0000259" key="2">
    <source>
        <dbReference type="Pfam" id="PF07282"/>
    </source>
</evidence>